<dbReference type="InterPro" id="IPR013783">
    <property type="entry name" value="Ig-like_fold"/>
</dbReference>
<organism evidence="1 2">
    <name type="scientific">Enterobacteria phage SEGD1</name>
    <dbReference type="NCBI Taxonomy" id="1805456"/>
    <lineage>
        <taxon>Viruses</taxon>
        <taxon>Duplodnaviria</taxon>
        <taxon>Heunggongvirae</taxon>
        <taxon>Uroviricota</taxon>
        <taxon>Caudoviricetes</taxon>
        <taxon>Chimalliviridae</taxon>
        <taxon>Seoulvirus</taxon>
        <taxon>Seoulvirus SPN3US</taxon>
    </lineage>
</organism>
<dbReference type="Proteomes" id="UP000223976">
    <property type="component" value="Segment"/>
</dbReference>
<name>A0A142IIL2_9CAUD</name>
<dbReference type="EMBL" id="KU726251">
    <property type="protein sequence ID" value="AMR59800.1"/>
    <property type="molecule type" value="Genomic_DNA"/>
</dbReference>
<accession>A0A142IIL2</accession>
<reference evidence="1 2" key="1">
    <citation type="submission" date="2016-02" db="EMBL/GenBank/DDBJ databases">
        <title>Complete genome sequence of a polyvalent bacteriophage, SEGD1, simultaneously inhibiting both Salmonella enterica and Escherichia coli O157:H7.</title>
        <authorList>
            <person name="Fan J."/>
            <person name="Ma J."/>
        </authorList>
    </citation>
    <scope>NUCLEOTIDE SEQUENCE [LARGE SCALE GENOMIC DNA]</scope>
</reference>
<dbReference type="Gene3D" id="2.60.40.10">
    <property type="entry name" value="Immunoglobulins"/>
    <property type="match status" value="1"/>
</dbReference>
<gene>
    <name evidence="1" type="ORF">SEGD1_153</name>
</gene>
<proteinExistence type="predicted"/>
<evidence type="ECO:0000313" key="2">
    <source>
        <dbReference type="Proteomes" id="UP000223976"/>
    </source>
</evidence>
<evidence type="ECO:0000313" key="1">
    <source>
        <dbReference type="EMBL" id="AMR59800.1"/>
    </source>
</evidence>
<sequence>MPITLNFAQRKPQALDNIEIYRKTPGNATIDVNAPGTPLATLPGDATSYEDNAVENNTTYRYWIAAVKDGERVFNTPTAQGFFLDTGPGPQKLLYGDWHAGYFGTVTPAELFTNTELNGLVVNMFSSAVGAWHKFIYKNRILFMSDNSIINASPQFIYNQGMMYGQDGNGYVPGWATARNQRRTVTKNGYEYVVRLPYLFDYKFWTSYVGSGNTELYLDGEWFNTFARLYNYSGQFPRFDDIPVGPIDSVTAQQSAFFAAMNNTSSQWYNRPPYPESPTWSNYGTTTIRSIAVLELVLP</sequence>
<protein>
    <submittedName>
        <fullName evidence="1">Putative virion structural protein</fullName>
    </submittedName>
</protein>